<dbReference type="PATRIC" id="fig|243090.15.peg.5515"/>
<dbReference type="SUPFAM" id="SSF116734">
    <property type="entry name" value="DNA methylase specificity domain"/>
    <property type="match status" value="2"/>
</dbReference>
<dbReference type="RefSeq" id="WP_011123229.1">
    <property type="nucleotide sequence ID" value="NC_005027.1"/>
</dbReference>
<dbReference type="InterPro" id="IPR052021">
    <property type="entry name" value="Type-I_RS_S_subunit"/>
</dbReference>
<dbReference type="Pfam" id="PF01420">
    <property type="entry name" value="Methylase_S"/>
    <property type="match status" value="1"/>
</dbReference>
<dbReference type="KEGG" id="rba:RB11377"/>
<dbReference type="GO" id="GO:0009307">
    <property type="term" value="P:DNA restriction-modification system"/>
    <property type="evidence" value="ECO:0007669"/>
    <property type="project" value="UniProtKB-KW"/>
</dbReference>
<keyword evidence="6" id="KW-1185">Reference proteome</keyword>
<dbReference type="InterPro" id="IPR000055">
    <property type="entry name" value="Restrct_endonuc_typeI_TRD"/>
</dbReference>
<dbReference type="AlphaFoldDB" id="Q7UEF1"/>
<dbReference type="GO" id="GO:0003677">
    <property type="term" value="F:DNA binding"/>
    <property type="evidence" value="ECO:0007669"/>
    <property type="project" value="UniProtKB-KW"/>
</dbReference>
<evidence type="ECO:0000259" key="4">
    <source>
        <dbReference type="Pfam" id="PF01420"/>
    </source>
</evidence>
<evidence type="ECO:0000313" key="5">
    <source>
        <dbReference type="EMBL" id="CAD79085.1"/>
    </source>
</evidence>
<proteinExistence type="inferred from homology"/>
<dbReference type="PANTHER" id="PTHR30408:SF13">
    <property type="entry name" value="TYPE I RESTRICTION ENZYME HINDI SPECIFICITY SUBUNIT"/>
    <property type="match status" value="1"/>
</dbReference>
<dbReference type="OrthoDB" id="9811611at2"/>
<accession>Q7UEF1</accession>
<reference evidence="5 6" key="1">
    <citation type="journal article" date="2003" name="Proc. Natl. Acad. Sci. U.S.A.">
        <title>Complete genome sequence of the marine planctomycete Pirellula sp. strain 1.</title>
        <authorList>
            <person name="Gloeckner F.O."/>
            <person name="Kube M."/>
            <person name="Bauer M."/>
            <person name="Teeling H."/>
            <person name="Lombardot T."/>
            <person name="Ludwig W."/>
            <person name="Gade D."/>
            <person name="Beck A."/>
            <person name="Borzym K."/>
            <person name="Heitmann K."/>
            <person name="Rabus R."/>
            <person name="Schlesner H."/>
            <person name="Amann R."/>
            <person name="Reinhardt R."/>
        </authorList>
    </citation>
    <scope>NUCLEOTIDE SEQUENCE [LARGE SCALE GENOMIC DNA]</scope>
    <source>
        <strain evidence="6">DSM 10527 / NCIMB 13988 / SH1</strain>
    </source>
</reference>
<keyword evidence="3" id="KW-0238">DNA-binding</keyword>
<dbReference type="HOGENOM" id="CLU_021095_2_3_0"/>
<dbReference type="Proteomes" id="UP000001025">
    <property type="component" value="Chromosome"/>
</dbReference>
<evidence type="ECO:0000256" key="2">
    <source>
        <dbReference type="ARBA" id="ARBA00022747"/>
    </source>
</evidence>
<comment type="similarity">
    <text evidence="1">Belongs to the type-I restriction system S methylase family.</text>
</comment>
<evidence type="ECO:0000256" key="3">
    <source>
        <dbReference type="ARBA" id="ARBA00023125"/>
    </source>
</evidence>
<dbReference type="EnsemblBacteria" id="CAD79085">
    <property type="protein sequence ID" value="CAD79085"/>
    <property type="gene ID" value="RB11377"/>
</dbReference>
<dbReference type="InterPro" id="IPR044946">
    <property type="entry name" value="Restrct_endonuc_typeI_TRD_sf"/>
</dbReference>
<dbReference type="STRING" id="243090.RB11377"/>
<dbReference type="CDD" id="cd17253">
    <property type="entry name" value="RMtype1_S_Eco933I-TRD2-CR2_like"/>
    <property type="match status" value="1"/>
</dbReference>
<evidence type="ECO:0000313" key="6">
    <source>
        <dbReference type="Proteomes" id="UP000001025"/>
    </source>
</evidence>
<dbReference type="PANTHER" id="PTHR30408">
    <property type="entry name" value="TYPE-1 RESTRICTION ENZYME ECOKI SPECIFICITY PROTEIN"/>
    <property type="match status" value="1"/>
</dbReference>
<evidence type="ECO:0000256" key="1">
    <source>
        <dbReference type="ARBA" id="ARBA00010923"/>
    </source>
</evidence>
<feature type="domain" description="Type I restriction modification DNA specificity" evidence="4">
    <location>
        <begin position="3"/>
        <end position="177"/>
    </location>
</feature>
<dbReference type="REBASE" id="7211">
    <property type="entry name" value="S.RbaORF11379P"/>
</dbReference>
<dbReference type="eggNOG" id="COG0732">
    <property type="taxonomic scope" value="Bacteria"/>
</dbReference>
<dbReference type="InParanoid" id="Q7UEF1"/>
<dbReference type="EMBL" id="BX294153">
    <property type="protein sequence ID" value="CAD79085.1"/>
    <property type="molecule type" value="Genomic_DNA"/>
</dbReference>
<gene>
    <name evidence="5" type="primary">hsdS</name>
    <name evidence="5" type="ordered locus">RB11377</name>
</gene>
<sequence>MSWKSAPLEDVADFRLGKMLDAKKNRGELMPYLANVNVRWGEFDLTDLREMRFEEHEVEKFELRSGDIVMCEGGEPGRCAIWKNQCENMMIQKAIHRIRPHDCLDNRFLFYSFVDLGKRGVLSGFFTGSTIKHLPREKLALVHVPVPPIDVQQRIADVLSGYDDLIENNRRRMELLEASARQLHEEWFVRLRFPGHEHAHFANGVPNGWEQQTIAELVEAGELELQTGPFGTQLKASDYTDVGAPVINVRNIGLGSVRPDKLEFVPEEVAERLHKHVLASGDIVFGRKGAVDRHVLIRSMQHGWVQGSDCIRMRSNSERISTTLMSLAFRDERHKEWMLTQCSNKATMASLNQEVLGRIEVLIPSSNIRKIFLEMASTIFAQMDNLESQNERLVAGRSHLLPRLMSGEIPV</sequence>
<dbReference type="Gene3D" id="3.90.220.20">
    <property type="entry name" value="DNA methylase specificity domains"/>
    <property type="match status" value="2"/>
</dbReference>
<organism evidence="5 6">
    <name type="scientific">Rhodopirellula baltica (strain DSM 10527 / NCIMB 13988 / SH1)</name>
    <dbReference type="NCBI Taxonomy" id="243090"/>
    <lineage>
        <taxon>Bacteria</taxon>
        <taxon>Pseudomonadati</taxon>
        <taxon>Planctomycetota</taxon>
        <taxon>Planctomycetia</taxon>
        <taxon>Pirellulales</taxon>
        <taxon>Pirellulaceae</taxon>
        <taxon>Rhodopirellula</taxon>
    </lineage>
</organism>
<name>Q7UEF1_RHOBA</name>
<keyword evidence="2" id="KW-0680">Restriction system</keyword>
<protein>
    <submittedName>
        <fullName evidence="5">Probable HsdS polypeptide, part of CfrA family</fullName>
    </submittedName>
</protein>